<dbReference type="EMBL" id="FUXI01000025">
    <property type="protein sequence ID" value="SJZ97697.1"/>
    <property type="molecule type" value="Genomic_DNA"/>
</dbReference>
<keyword evidence="2" id="KW-1185">Reference proteome</keyword>
<sequence length="116" mass="13523">MEQTVEQALVRVLALLEKNENILEYKEAEQLINLHPQLSKLEQQLKNANQSVVQFSHYGLKNAEEQKKQEAEALSVTFEQAPLVALYRERLRDADELLQEIFSKIEESVNQDEREN</sequence>
<dbReference type="OrthoDB" id="2167788at2"/>
<dbReference type="RefSeq" id="WP_078807941.1">
    <property type="nucleotide sequence ID" value="NZ_FUXI01000025.1"/>
</dbReference>
<dbReference type="InterPro" id="IPR023378">
    <property type="entry name" value="YheA/YmcA-like_dom_sf"/>
</dbReference>
<dbReference type="PIRSF" id="PIRSF021287">
    <property type="entry name" value="Biofilm_formation_YmcA"/>
    <property type="match status" value="1"/>
</dbReference>
<dbReference type="InterPro" id="IPR016783">
    <property type="entry name" value="Biofilm_formation_YmcA"/>
</dbReference>
<organism evidence="1 2">
    <name type="scientific">Pilibacter termitis</name>
    <dbReference type="NCBI Taxonomy" id="263852"/>
    <lineage>
        <taxon>Bacteria</taxon>
        <taxon>Bacillati</taxon>
        <taxon>Bacillota</taxon>
        <taxon>Bacilli</taxon>
        <taxon>Lactobacillales</taxon>
        <taxon>Enterococcaceae</taxon>
        <taxon>Pilibacter</taxon>
    </lineage>
</organism>
<proteinExistence type="predicted"/>
<name>A0A1T4Q2D3_9ENTE</name>
<dbReference type="Proteomes" id="UP000190328">
    <property type="component" value="Unassembled WGS sequence"/>
</dbReference>
<accession>A0A1T4Q2D3</accession>
<dbReference type="STRING" id="263852.SAMN02745116_02023"/>
<dbReference type="AlphaFoldDB" id="A0A1T4Q2D3"/>
<protein>
    <submittedName>
        <fullName evidence="1">Cell fate regulator YmcA, YheA/YmcA/DUF963 family (Controls sporulation, competence, biofilm development)</fullName>
    </submittedName>
</protein>
<dbReference type="SUPFAM" id="SSF158622">
    <property type="entry name" value="YheA/YmcA-like"/>
    <property type="match status" value="1"/>
</dbReference>
<dbReference type="Pfam" id="PF06133">
    <property type="entry name" value="Com_YlbF"/>
    <property type="match status" value="1"/>
</dbReference>
<reference evidence="2" key="1">
    <citation type="submission" date="2017-02" db="EMBL/GenBank/DDBJ databases">
        <authorList>
            <person name="Varghese N."/>
            <person name="Submissions S."/>
        </authorList>
    </citation>
    <scope>NUCLEOTIDE SEQUENCE [LARGE SCALE GENOMIC DNA]</scope>
    <source>
        <strain evidence="2">ATCC BAA-1030</strain>
    </source>
</reference>
<evidence type="ECO:0000313" key="1">
    <source>
        <dbReference type="EMBL" id="SJZ97697.1"/>
    </source>
</evidence>
<gene>
    <name evidence="1" type="ORF">SAMN02745116_02023</name>
</gene>
<dbReference type="InterPro" id="IPR010368">
    <property type="entry name" value="Com_YlbF"/>
</dbReference>
<evidence type="ECO:0000313" key="2">
    <source>
        <dbReference type="Proteomes" id="UP000190328"/>
    </source>
</evidence>
<dbReference type="Gene3D" id="1.20.1500.10">
    <property type="entry name" value="YheA/YmcA-like"/>
    <property type="match status" value="1"/>
</dbReference>